<evidence type="ECO:0000313" key="12">
    <source>
        <dbReference type="Proteomes" id="UP000000591"/>
    </source>
</evidence>
<keyword evidence="4" id="KW-0328">Glycosyltransferase</keyword>
<dbReference type="eggNOG" id="KOG1438">
    <property type="taxonomic scope" value="Eukaryota"/>
</dbReference>
<keyword evidence="3" id="KW-0028">Amino-acid biosynthesis</keyword>
<dbReference type="Proteomes" id="UP000000591">
    <property type="component" value="Chromosome V"/>
</dbReference>
<evidence type="ECO:0000256" key="4">
    <source>
        <dbReference type="ARBA" id="ARBA00022676"/>
    </source>
</evidence>
<sequence length="367" mass="39333">MGALVKYTKQLLRSPPQLSPEELFVALEGALAQVVREGTISLEFGVEFASFLTALRASGLDHKAEYIAQAARAVLQYSDLVADDAVRGGSKERVLDVVGTGGDGQNTFNVSTSAAIVAAGIPGLRVYKHGGKASTSDSGSGDLVRMLGCDSWKVTSATVPALCRKNTFLFLLAPNFHEAMRLVAPIRKLLSVPTIFNVLGPLLHPMGCVNRRVLGVFSEHLGPEYARAASLMYKDCETFVVWGHVGLDEVAPTGKTTVWHYAAETGSIDTFIIEPAMFGLQEHELSQCASQGPTENALVLLDVLSGNRSKGDSIYDYILLNAATLYCLSEGSRDWKHAVAVVEESISSGRAQKALNEFISAVDALEV</sequence>
<evidence type="ECO:0000256" key="9">
    <source>
        <dbReference type="ARBA" id="ARBA00071401"/>
    </source>
</evidence>
<dbReference type="GO" id="GO:0004048">
    <property type="term" value="F:anthranilate phosphoribosyltransferase activity"/>
    <property type="evidence" value="ECO:0007669"/>
    <property type="project" value="UniProtKB-EC"/>
</dbReference>
<reference evidence="12" key="2">
    <citation type="journal article" date="2013" name="G3 (Bethesda)">
        <title>Genomes of Ashbya fungi isolated from insects reveal four mating-type loci, numerous translocations, lack of transposons, and distinct gene duplications.</title>
        <authorList>
            <person name="Dietrich F.S."/>
            <person name="Voegeli S."/>
            <person name="Kuo S."/>
            <person name="Philippsen P."/>
        </authorList>
    </citation>
    <scope>GENOME REANNOTATION</scope>
    <source>
        <strain evidence="12">ATCC 10895 / CBS 109.51 / FGSC 9923 / NRRL Y-1056</strain>
    </source>
</reference>
<dbReference type="InterPro" id="IPR035902">
    <property type="entry name" value="Nuc_phospho_transferase"/>
</dbReference>
<evidence type="ECO:0000259" key="10">
    <source>
        <dbReference type="Pfam" id="PF00591"/>
    </source>
</evidence>
<dbReference type="SUPFAM" id="SSF52418">
    <property type="entry name" value="Nucleoside phosphorylase/phosphoribosyltransferase catalytic domain"/>
    <property type="match status" value="1"/>
</dbReference>
<dbReference type="FunFam" id="3.40.1030.10:FF:000002">
    <property type="entry name" value="Anthranilate phosphoribosyltransferase"/>
    <property type="match status" value="1"/>
</dbReference>
<dbReference type="OrthoDB" id="427800at2759"/>
<dbReference type="PANTHER" id="PTHR43285">
    <property type="entry name" value="ANTHRANILATE PHOSPHORIBOSYLTRANSFERASE"/>
    <property type="match status" value="1"/>
</dbReference>
<feature type="domain" description="Glycosyl transferase family 3" evidence="10">
    <location>
        <begin position="92"/>
        <end position="351"/>
    </location>
</feature>
<gene>
    <name evidence="11" type="ORF">AGOS_AER239W</name>
</gene>
<keyword evidence="7" id="KW-0057">Aromatic amino acid biosynthesis</keyword>
<dbReference type="GeneID" id="4621306"/>
<evidence type="ECO:0000256" key="5">
    <source>
        <dbReference type="ARBA" id="ARBA00022679"/>
    </source>
</evidence>
<reference evidence="11 12" key="1">
    <citation type="journal article" date="2004" name="Science">
        <title>The Ashbya gossypii genome as a tool for mapping the ancient Saccharomyces cerevisiae genome.</title>
        <authorList>
            <person name="Dietrich F.S."/>
            <person name="Voegeli S."/>
            <person name="Brachat S."/>
            <person name="Lerch A."/>
            <person name="Gates K."/>
            <person name="Steiner S."/>
            <person name="Mohr C."/>
            <person name="Pohlmann R."/>
            <person name="Luedi P."/>
            <person name="Choi S."/>
            <person name="Wing R.A."/>
            <person name="Flavier A."/>
            <person name="Gaffney T.D."/>
            <person name="Philippsen P."/>
        </authorList>
    </citation>
    <scope>NUCLEOTIDE SEQUENCE [LARGE SCALE GENOMIC DNA]</scope>
    <source>
        <strain evidence="12">ATCC 10895 / CBS 109.51 / FGSC 9923 / NRRL Y-1056</strain>
    </source>
</reference>
<dbReference type="HOGENOM" id="CLU_034315_2_1_1"/>
<evidence type="ECO:0000256" key="1">
    <source>
        <dbReference type="ARBA" id="ARBA00004907"/>
    </source>
</evidence>
<dbReference type="RefSeq" id="NP_985096.1">
    <property type="nucleotide sequence ID" value="NM_210450.1"/>
</dbReference>
<evidence type="ECO:0000256" key="3">
    <source>
        <dbReference type="ARBA" id="ARBA00022605"/>
    </source>
</evidence>
<dbReference type="FunCoup" id="Q756L5">
    <property type="interactions" value="327"/>
</dbReference>
<evidence type="ECO:0000256" key="6">
    <source>
        <dbReference type="ARBA" id="ARBA00022822"/>
    </source>
</evidence>
<dbReference type="Gene3D" id="3.40.1030.10">
    <property type="entry name" value="Nucleoside phosphorylase/phosphoribosyltransferase catalytic domain"/>
    <property type="match status" value="1"/>
</dbReference>
<evidence type="ECO:0000256" key="8">
    <source>
        <dbReference type="ARBA" id="ARBA00061500"/>
    </source>
</evidence>
<dbReference type="InParanoid" id="Q756L5"/>
<dbReference type="AlphaFoldDB" id="Q756L5"/>
<dbReference type="NCBIfam" id="TIGR01245">
    <property type="entry name" value="trpD"/>
    <property type="match status" value="1"/>
</dbReference>
<keyword evidence="5" id="KW-0808">Transferase</keyword>
<keyword evidence="12" id="KW-1185">Reference proteome</keyword>
<name>Q756L5_EREGS</name>
<protein>
    <recommendedName>
        <fullName evidence="9">Anthranilate phosphoribosyltransferase</fullName>
        <ecNumber evidence="2">2.4.2.18</ecNumber>
    </recommendedName>
</protein>
<proteinExistence type="inferred from homology"/>
<dbReference type="InterPro" id="IPR000312">
    <property type="entry name" value="Glycosyl_Trfase_fam3"/>
</dbReference>
<accession>Q756L5</accession>
<comment type="similarity">
    <text evidence="8">Belongs to the anthranilate phosphoribosyltransferase family.</text>
</comment>
<dbReference type="KEGG" id="ago:AGOS_AER239W"/>
<organism evidence="11 12">
    <name type="scientific">Eremothecium gossypii (strain ATCC 10895 / CBS 109.51 / FGSC 9923 / NRRL Y-1056)</name>
    <name type="common">Yeast</name>
    <name type="synonym">Ashbya gossypii</name>
    <dbReference type="NCBI Taxonomy" id="284811"/>
    <lineage>
        <taxon>Eukaryota</taxon>
        <taxon>Fungi</taxon>
        <taxon>Dikarya</taxon>
        <taxon>Ascomycota</taxon>
        <taxon>Saccharomycotina</taxon>
        <taxon>Saccharomycetes</taxon>
        <taxon>Saccharomycetales</taxon>
        <taxon>Saccharomycetaceae</taxon>
        <taxon>Eremothecium</taxon>
    </lineage>
</organism>
<evidence type="ECO:0000313" key="11">
    <source>
        <dbReference type="EMBL" id="AAS52920.1"/>
    </source>
</evidence>
<dbReference type="Pfam" id="PF00591">
    <property type="entry name" value="Glycos_transf_3"/>
    <property type="match status" value="1"/>
</dbReference>
<dbReference type="OMA" id="IRTFFNM"/>
<comment type="pathway">
    <text evidence="1">Amino-acid biosynthesis; L-tryptophan biosynthesis; L-tryptophan from chorismate: step 2/5.</text>
</comment>
<dbReference type="PANTHER" id="PTHR43285:SF2">
    <property type="entry name" value="ANTHRANILATE PHOSPHORIBOSYLTRANSFERASE"/>
    <property type="match status" value="1"/>
</dbReference>
<dbReference type="EMBL" id="AE016818">
    <property type="protein sequence ID" value="AAS52920.1"/>
    <property type="molecule type" value="Genomic_DNA"/>
</dbReference>
<evidence type="ECO:0000256" key="2">
    <source>
        <dbReference type="ARBA" id="ARBA00011948"/>
    </source>
</evidence>
<dbReference type="GO" id="GO:0005829">
    <property type="term" value="C:cytosol"/>
    <property type="evidence" value="ECO:0000318"/>
    <property type="project" value="GO_Central"/>
</dbReference>
<dbReference type="EC" id="2.4.2.18" evidence="2"/>
<evidence type="ECO:0000256" key="7">
    <source>
        <dbReference type="ARBA" id="ARBA00023141"/>
    </source>
</evidence>
<dbReference type="InterPro" id="IPR005940">
    <property type="entry name" value="Anthranilate_Pribosyl_Tfrase"/>
</dbReference>
<keyword evidence="6" id="KW-0822">Tryptophan biosynthesis</keyword>
<dbReference type="STRING" id="284811.Q756L5"/>
<dbReference type="GO" id="GO:0000162">
    <property type="term" value="P:L-tryptophan biosynthetic process"/>
    <property type="evidence" value="ECO:0000318"/>
    <property type="project" value="GO_Central"/>
</dbReference>